<organism evidence="1">
    <name type="scientific">mine drainage metagenome</name>
    <dbReference type="NCBI Taxonomy" id="410659"/>
    <lineage>
        <taxon>unclassified sequences</taxon>
        <taxon>metagenomes</taxon>
        <taxon>ecological metagenomes</taxon>
    </lineage>
</organism>
<proteinExistence type="predicted"/>
<sequence>MTGLMRRLGVAAMRAQKHPLDSLCGQFAVRWVAVMQCGKCAVQEFVRQAARKDVEHGLGGFAACEQAARALDFMRLPLFALRLQTLDQRYL</sequence>
<protein>
    <submittedName>
        <fullName evidence="1">Uncharacterized protein</fullName>
    </submittedName>
</protein>
<evidence type="ECO:0000313" key="1">
    <source>
        <dbReference type="EMBL" id="OIQ67378.1"/>
    </source>
</evidence>
<dbReference type="AlphaFoldDB" id="A0A1J5P839"/>
<comment type="caution">
    <text evidence="1">The sequence shown here is derived from an EMBL/GenBank/DDBJ whole genome shotgun (WGS) entry which is preliminary data.</text>
</comment>
<accession>A0A1J5P839</accession>
<gene>
    <name evidence="1" type="ORF">GALL_510410</name>
</gene>
<reference evidence="1" key="1">
    <citation type="submission" date="2016-10" db="EMBL/GenBank/DDBJ databases">
        <title>Sequence of Gallionella enrichment culture.</title>
        <authorList>
            <person name="Poehlein A."/>
            <person name="Muehling M."/>
            <person name="Daniel R."/>
        </authorList>
    </citation>
    <scope>NUCLEOTIDE SEQUENCE</scope>
</reference>
<dbReference type="EMBL" id="MLJW01005965">
    <property type="protein sequence ID" value="OIQ67378.1"/>
    <property type="molecule type" value="Genomic_DNA"/>
</dbReference>
<name>A0A1J5P839_9ZZZZ</name>